<accession>A0A0B0MMY3</accession>
<comment type="caution">
    <text evidence="1">The sequence shown here is derived from an EMBL/GenBank/DDBJ whole genome shotgun (WGS) entry which is preliminary data.</text>
</comment>
<organism evidence="1 2">
    <name type="scientific">Gossypium arboreum</name>
    <name type="common">Tree cotton</name>
    <name type="synonym">Gossypium nanking</name>
    <dbReference type="NCBI Taxonomy" id="29729"/>
    <lineage>
        <taxon>Eukaryota</taxon>
        <taxon>Viridiplantae</taxon>
        <taxon>Streptophyta</taxon>
        <taxon>Embryophyta</taxon>
        <taxon>Tracheophyta</taxon>
        <taxon>Spermatophyta</taxon>
        <taxon>Magnoliopsida</taxon>
        <taxon>eudicotyledons</taxon>
        <taxon>Gunneridae</taxon>
        <taxon>Pentapetalae</taxon>
        <taxon>rosids</taxon>
        <taxon>malvids</taxon>
        <taxon>Malvales</taxon>
        <taxon>Malvaceae</taxon>
        <taxon>Malvoideae</taxon>
        <taxon>Gossypium</taxon>
    </lineage>
</organism>
<proteinExistence type="predicted"/>
<dbReference type="Proteomes" id="UP000032142">
    <property type="component" value="Unassembled WGS sequence"/>
</dbReference>
<keyword evidence="2" id="KW-1185">Reference proteome</keyword>
<name>A0A0B0MMY3_GOSAR</name>
<protein>
    <submittedName>
        <fullName evidence="1">Zinc finger and BTB domain-containing 7C</fullName>
    </submittedName>
</protein>
<dbReference type="AlphaFoldDB" id="A0A0B0MMY3"/>
<dbReference type="EMBL" id="JRRC01243108">
    <property type="protein sequence ID" value="KHG02145.1"/>
    <property type="molecule type" value="Genomic_DNA"/>
</dbReference>
<reference evidence="2" key="1">
    <citation type="submission" date="2014-09" db="EMBL/GenBank/DDBJ databases">
        <authorList>
            <person name="Mudge J."/>
            <person name="Ramaraj T."/>
            <person name="Lindquist I.E."/>
            <person name="Bharti A.K."/>
            <person name="Sundararajan A."/>
            <person name="Cameron C.T."/>
            <person name="Woodward J.E."/>
            <person name="May G.D."/>
            <person name="Brubaker C."/>
            <person name="Broadhvest J."/>
            <person name="Wilkins T.A."/>
        </authorList>
    </citation>
    <scope>NUCLEOTIDE SEQUENCE</scope>
    <source>
        <strain evidence="2">cv. AKA8401</strain>
    </source>
</reference>
<sequence length="200" mass="22264">MTLGDMCASVRHVWDMHRPQDIQASMRASVRPVWDTTSASIYESQCKTCLRHGIDFDVLGSTHGRVPRLCVTHGEPNGRVVRPCVPYTSNLQVSVHGSKHTGRDTTVCLSCVENMAPGHGRVPWPCVPNWLIKSETKCQGFYTRAATQACHGYVRDTCYRHRRVPGRVKTLRGSSLEFNSHGFGARACSFVLRPCEPQGP</sequence>
<gene>
    <name evidence="1" type="ORF">F383_23925</name>
</gene>
<evidence type="ECO:0000313" key="2">
    <source>
        <dbReference type="Proteomes" id="UP000032142"/>
    </source>
</evidence>
<evidence type="ECO:0000313" key="1">
    <source>
        <dbReference type="EMBL" id="KHG02145.1"/>
    </source>
</evidence>